<gene>
    <name evidence="1" type="ORF">IAD18_02590</name>
</gene>
<protein>
    <submittedName>
        <fullName evidence="1">Uncharacterized protein</fullName>
    </submittedName>
</protein>
<proteinExistence type="predicted"/>
<name>A0A9D1IM57_9BACT</name>
<comment type="caution">
    <text evidence="1">The sequence shown here is derived from an EMBL/GenBank/DDBJ whole genome shotgun (WGS) entry which is preliminary data.</text>
</comment>
<reference evidence="1" key="2">
    <citation type="journal article" date="2021" name="PeerJ">
        <title>Extensive microbial diversity within the chicken gut microbiome revealed by metagenomics and culture.</title>
        <authorList>
            <person name="Gilroy R."/>
            <person name="Ravi A."/>
            <person name="Getino M."/>
            <person name="Pursley I."/>
            <person name="Horton D.L."/>
            <person name="Alikhan N.F."/>
            <person name="Baker D."/>
            <person name="Gharbi K."/>
            <person name="Hall N."/>
            <person name="Watson M."/>
            <person name="Adriaenssens E.M."/>
            <person name="Foster-Nyarko E."/>
            <person name="Jarju S."/>
            <person name="Secka A."/>
            <person name="Antonio M."/>
            <person name="Oren A."/>
            <person name="Chaudhuri R.R."/>
            <person name="La Ragione R."/>
            <person name="Hildebrand F."/>
            <person name="Pallen M.J."/>
        </authorList>
    </citation>
    <scope>NUCLEOTIDE SEQUENCE</scope>
    <source>
        <strain evidence="1">17073</strain>
    </source>
</reference>
<dbReference type="EMBL" id="DVMS01000071">
    <property type="protein sequence ID" value="HIU38539.1"/>
    <property type="molecule type" value="Genomic_DNA"/>
</dbReference>
<accession>A0A9D1IM57</accession>
<evidence type="ECO:0000313" key="1">
    <source>
        <dbReference type="EMBL" id="HIU38539.1"/>
    </source>
</evidence>
<dbReference type="AlphaFoldDB" id="A0A9D1IM57"/>
<dbReference type="Proteomes" id="UP000824076">
    <property type="component" value="Unassembled WGS sequence"/>
</dbReference>
<organism evidence="1 2">
    <name type="scientific">Candidatus Limisoma intestinavium</name>
    <dbReference type="NCBI Taxonomy" id="2840856"/>
    <lineage>
        <taxon>Bacteria</taxon>
        <taxon>Pseudomonadati</taxon>
        <taxon>Bacteroidota</taxon>
        <taxon>Bacteroidia</taxon>
        <taxon>Bacteroidales</taxon>
        <taxon>Candidatus Limisoma</taxon>
    </lineage>
</organism>
<sequence>MKESTEIEEKLPDKKHEDAVLKYLAENHPDDENALSEMTALLDGATDSQALLDAVYRGIRSEQNAKDAENAGYLRGKNEAIEMRRAEIHSVLPADDSEDFADSSIPLLRHIRRSVWD</sequence>
<reference evidence="1" key="1">
    <citation type="submission" date="2020-10" db="EMBL/GenBank/DDBJ databases">
        <authorList>
            <person name="Gilroy R."/>
        </authorList>
    </citation>
    <scope>NUCLEOTIDE SEQUENCE</scope>
    <source>
        <strain evidence="1">17073</strain>
    </source>
</reference>
<evidence type="ECO:0000313" key="2">
    <source>
        <dbReference type="Proteomes" id="UP000824076"/>
    </source>
</evidence>